<keyword evidence="11 14" id="KW-0342">GTP-binding</keyword>
<evidence type="ECO:0000313" key="15">
    <source>
        <dbReference type="EMBL" id="KDR12356.1"/>
    </source>
</evidence>
<dbReference type="InParanoid" id="A0A067QRI8"/>
<evidence type="ECO:0000256" key="5">
    <source>
        <dbReference type="ARBA" id="ARBA00022448"/>
    </source>
</evidence>
<accession>A0A067QRI8</accession>
<evidence type="ECO:0000256" key="9">
    <source>
        <dbReference type="ARBA" id="ARBA00022927"/>
    </source>
</evidence>
<dbReference type="PANTHER" id="PTHR45684">
    <property type="entry name" value="RE74312P"/>
    <property type="match status" value="1"/>
</dbReference>
<evidence type="ECO:0000256" key="12">
    <source>
        <dbReference type="ARBA" id="ARBA00047660"/>
    </source>
</evidence>
<proteinExistence type="inferred from homology"/>
<dbReference type="AlphaFoldDB" id="A0A067QRI8"/>
<evidence type="ECO:0000256" key="11">
    <source>
        <dbReference type="ARBA" id="ARBA00023134"/>
    </source>
</evidence>
<dbReference type="Pfam" id="PF00025">
    <property type="entry name" value="Arf"/>
    <property type="match status" value="1"/>
</dbReference>
<keyword evidence="9" id="KW-0653">Protein transport</keyword>
<dbReference type="SUPFAM" id="SSF52540">
    <property type="entry name" value="P-loop containing nucleoside triphosphate hydrolases"/>
    <property type="match status" value="1"/>
</dbReference>
<keyword evidence="6 13" id="KW-0547">Nucleotide-binding</keyword>
<organism evidence="15 16">
    <name type="scientific">Zootermopsis nevadensis</name>
    <name type="common">Dampwood termite</name>
    <dbReference type="NCBI Taxonomy" id="136037"/>
    <lineage>
        <taxon>Eukaryota</taxon>
        <taxon>Metazoa</taxon>
        <taxon>Ecdysozoa</taxon>
        <taxon>Arthropoda</taxon>
        <taxon>Hexapoda</taxon>
        <taxon>Insecta</taxon>
        <taxon>Pterygota</taxon>
        <taxon>Neoptera</taxon>
        <taxon>Polyneoptera</taxon>
        <taxon>Dictyoptera</taxon>
        <taxon>Blattodea</taxon>
        <taxon>Blattoidea</taxon>
        <taxon>Termitoidae</taxon>
        <taxon>Termopsidae</taxon>
        <taxon>Zootermopsis</taxon>
    </lineage>
</organism>
<dbReference type="GO" id="GO:0005783">
    <property type="term" value="C:endoplasmic reticulum"/>
    <property type="evidence" value="ECO:0007669"/>
    <property type="project" value="UniProtKB-SubCell"/>
</dbReference>
<evidence type="ECO:0000256" key="10">
    <source>
        <dbReference type="ARBA" id="ARBA00023034"/>
    </source>
</evidence>
<dbReference type="Gene3D" id="3.40.50.300">
    <property type="entry name" value="P-loop containing nucleotide triphosphate hydrolases"/>
    <property type="match status" value="1"/>
</dbReference>
<dbReference type="InterPro" id="IPR006689">
    <property type="entry name" value="Small_GTPase_ARF/SAR"/>
</dbReference>
<keyword evidence="8" id="KW-0931">ER-Golgi transport</keyword>
<feature type="binding site" evidence="13">
    <location>
        <position position="59"/>
    </location>
    <ligand>
        <name>GTP</name>
        <dbReference type="ChEBI" id="CHEBI:37565"/>
    </ligand>
</feature>
<dbReference type="eggNOG" id="KOG0077">
    <property type="taxonomic scope" value="Eukaryota"/>
</dbReference>
<dbReference type="GO" id="GO:0003925">
    <property type="term" value="F:G protein activity"/>
    <property type="evidence" value="ECO:0007669"/>
    <property type="project" value="UniProtKB-EC"/>
</dbReference>
<dbReference type="PRINTS" id="PR00328">
    <property type="entry name" value="SAR1GTPBP"/>
</dbReference>
<evidence type="ECO:0000256" key="14">
    <source>
        <dbReference type="PIRSR" id="PIRSR606689-1"/>
    </source>
</evidence>
<comment type="subcellular location">
    <subcellularLocation>
        <location evidence="1">Endoplasmic reticulum</location>
    </subcellularLocation>
    <subcellularLocation>
        <location evidence="2">Golgi apparatus</location>
    </subcellularLocation>
</comment>
<dbReference type="EMBL" id="KK853023">
    <property type="protein sequence ID" value="KDR12356.1"/>
    <property type="molecule type" value="Genomic_DNA"/>
</dbReference>
<feature type="binding site" evidence="13">
    <location>
        <position position="62"/>
    </location>
    <ligand>
        <name>GTP</name>
        <dbReference type="ChEBI" id="CHEBI:37565"/>
    </ligand>
</feature>
<feature type="binding site" evidence="13">
    <location>
        <position position="60"/>
    </location>
    <ligand>
        <name>GTP</name>
        <dbReference type="ChEBI" id="CHEBI:37565"/>
    </ligand>
</feature>
<dbReference type="GO" id="GO:0005794">
    <property type="term" value="C:Golgi apparatus"/>
    <property type="evidence" value="ECO:0007669"/>
    <property type="project" value="UniProtKB-SubCell"/>
</dbReference>
<keyword evidence="5" id="KW-0813">Transport</keyword>
<protein>
    <recommendedName>
        <fullName evidence="4">small monomeric GTPase</fullName>
        <ecNumber evidence="4">3.6.5.2</ecNumber>
    </recommendedName>
</protein>
<keyword evidence="10" id="KW-0333">Golgi apparatus</keyword>
<evidence type="ECO:0000256" key="2">
    <source>
        <dbReference type="ARBA" id="ARBA00004555"/>
    </source>
</evidence>
<feature type="binding site" evidence="14">
    <location>
        <begin position="59"/>
        <end position="62"/>
    </location>
    <ligand>
        <name>GTP</name>
        <dbReference type="ChEBI" id="CHEBI:37565"/>
    </ligand>
</feature>
<evidence type="ECO:0000256" key="7">
    <source>
        <dbReference type="ARBA" id="ARBA00022824"/>
    </source>
</evidence>
<evidence type="ECO:0000256" key="13">
    <source>
        <dbReference type="PIRSR" id="PIRSR606687-2"/>
    </source>
</evidence>
<evidence type="ECO:0000313" key="16">
    <source>
        <dbReference type="Proteomes" id="UP000027135"/>
    </source>
</evidence>
<evidence type="ECO:0000256" key="1">
    <source>
        <dbReference type="ARBA" id="ARBA00004240"/>
    </source>
</evidence>
<dbReference type="GO" id="GO:0005525">
    <property type="term" value="F:GTP binding"/>
    <property type="evidence" value="ECO:0007669"/>
    <property type="project" value="UniProtKB-KW"/>
</dbReference>
<keyword evidence="16" id="KW-1185">Reference proteome</keyword>
<gene>
    <name evidence="15" type="ORF">L798_13780</name>
</gene>
<comment type="similarity">
    <text evidence="3">Belongs to the small GTPase superfamily. SAR1 family.</text>
</comment>
<reference evidence="15 16" key="1">
    <citation type="journal article" date="2014" name="Nat. Commun.">
        <title>Molecular traces of alternative social organization in a termite genome.</title>
        <authorList>
            <person name="Terrapon N."/>
            <person name="Li C."/>
            <person name="Robertson H.M."/>
            <person name="Ji L."/>
            <person name="Meng X."/>
            <person name="Booth W."/>
            <person name="Chen Z."/>
            <person name="Childers C.P."/>
            <person name="Glastad K.M."/>
            <person name="Gokhale K."/>
            <person name="Gowin J."/>
            <person name="Gronenberg W."/>
            <person name="Hermansen R.A."/>
            <person name="Hu H."/>
            <person name="Hunt B.G."/>
            <person name="Huylmans A.K."/>
            <person name="Khalil S.M."/>
            <person name="Mitchell R.D."/>
            <person name="Munoz-Torres M.C."/>
            <person name="Mustard J.A."/>
            <person name="Pan H."/>
            <person name="Reese J.T."/>
            <person name="Scharf M.E."/>
            <person name="Sun F."/>
            <person name="Vogel H."/>
            <person name="Xiao J."/>
            <person name="Yang W."/>
            <person name="Yang Z."/>
            <person name="Yang Z."/>
            <person name="Zhou J."/>
            <person name="Zhu J."/>
            <person name="Brent C.S."/>
            <person name="Elsik C.G."/>
            <person name="Goodisman M.A."/>
            <person name="Liberles D.A."/>
            <person name="Roe R.M."/>
            <person name="Vargo E.L."/>
            <person name="Vilcinskas A."/>
            <person name="Wang J."/>
            <person name="Bornberg-Bauer E."/>
            <person name="Korb J."/>
            <person name="Zhang G."/>
            <person name="Liebig J."/>
        </authorList>
    </citation>
    <scope>NUCLEOTIDE SEQUENCE [LARGE SCALE GENOMIC DNA]</scope>
    <source>
        <tissue evidence="15">Whole organism</tissue>
    </source>
</reference>
<comment type="catalytic activity">
    <reaction evidence="12">
        <text>GTP + H2O = GDP + phosphate + H(+)</text>
        <dbReference type="Rhea" id="RHEA:19669"/>
        <dbReference type="ChEBI" id="CHEBI:15377"/>
        <dbReference type="ChEBI" id="CHEBI:15378"/>
        <dbReference type="ChEBI" id="CHEBI:37565"/>
        <dbReference type="ChEBI" id="CHEBI:43474"/>
        <dbReference type="ChEBI" id="CHEBI:58189"/>
        <dbReference type="EC" id="3.6.5.2"/>
    </reaction>
    <physiologicalReaction direction="left-to-right" evidence="12">
        <dbReference type="Rhea" id="RHEA:19670"/>
    </physiologicalReaction>
</comment>
<sequence length="123" mass="13906">MKGDSKGRCAWQKLFKAVHGVIYVVDCTRDDQWAQDKDFLESLLINPAFKGAPILAILNKLDNPTQGLVNRLNLQFTDVLGKTTGKGTRSQALQKRPFEVFQCSAHRRSGYQNGFEWLASYID</sequence>
<dbReference type="GO" id="GO:0016192">
    <property type="term" value="P:vesicle-mediated transport"/>
    <property type="evidence" value="ECO:0007669"/>
    <property type="project" value="UniProtKB-KW"/>
</dbReference>
<dbReference type="EC" id="3.6.5.2" evidence="4"/>
<dbReference type="GO" id="GO:0006886">
    <property type="term" value="P:intracellular protein transport"/>
    <property type="evidence" value="ECO:0007669"/>
    <property type="project" value="InterPro"/>
</dbReference>
<evidence type="ECO:0000256" key="8">
    <source>
        <dbReference type="ARBA" id="ARBA00022892"/>
    </source>
</evidence>
<dbReference type="InterPro" id="IPR006687">
    <property type="entry name" value="Small_GTPase_SAR1"/>
</dbReference>
<keyword evidence="7" id="KW-0256">Endoplasmic reticulum</keyword>
<name>A0A067QRI8_ZOONE</name>
<dbReference type="InterPro" id="IPR027417">
    <property type="entry name" value="P-loop_NTPase"/>
</dbReference>
<evidence type="ECO:0000256" key="6">
    <source>
        <dbReference type="ARBA" id="ARBA00022741"/>
    </source>
</evidence>
<evidence type="ECO:0000256" key="4">
    <source>
        <dbReference type="ARBA" id="ARBA00011984"/>
    </source>
</evidence>
<dbReference type="STRING" id="136037.A0A067QRI8"/>
<dbReference type="Proteomes" id="UP000027135">
    <property type="component" value="Unassembled WGS sequence"/>
</dbReference>
<evidence type="ECO:0000256" key="3">
    <source>
        <dbReference type="ARBA" id="ARBA00007507"/>
    </source>
</evidence>